<evidence type="ECO:0000313" key="3">
    <source>
        <dbReference type="Proteomes" id="UP001328107"/>
    </source>
</evidence>
<dbReference type="Proteomes" id="UP001328107">
    <property type="component" value="Unassembled WGS sequence"/>
</dbReference>
<feature type="compositionally biased region" description="Basic and acidic residues" evidence="1">
    <location>
        <begin position="60"/>
        <end position="74"/>
    </location>
</feature>
<sequence length="80" mass="8875">RNAHHNALRNVTYKRETNALSDLSPDEYRNLLGYRSQTATAAPAASESPPPTSFTPSPLNKEKIPESKDWRDEGIIGPVK</sequence>
<comment type="caution">
    <text evidence="2">The sequence shown here is derived from an EMBL/GenBank/DDBJ whole genome shotgun (WGS) entry which is preliminary data.</text>
</comment>
<dbReference type="EMBL" id="BTRK01000006">
    <property type="protein sequence ID" value="GMR62959.1"/>
    <property type="molecule type" value="Genomic_DNA"/>
</dbReference>
<dbReference type="SUPFAM" id="SSF54001">
    <property type="entry name" value="Cysteine proteinases"/>
    <property type="match status" value="1"/>
</dbReference>
<dbReference type="Gene3D" id="3.90.70.10">
    <property type="entry name" value="Cysteine proteinases"/>
    <property type="match status" value="1"/>
</dbReference>
<keyword evidence="3" id="KW-1185">Reference proteome</keyword>
<proteinExistence type="predicted"/>
<evidence type="ECO:0000256" key="1">
    <source>
        <dbReference type="SAM" id="MobiDB-lite"/>
    </source>
</evidence>
<feature type="non-terminal residue" evidence="2">
    <location>
        <position position="80"/>
    </location>
</feature>
<accession>A0AAN5DGT9</accession>
<evidence type="ECO:0000313" key="2">
    <source>
        <dbReference type="EMBL" id="GMR62959.1"/>
    </source>
</evidence>
<feature type="non-terminal residue" evidence="2">
    <location>
        <position position="1"/>
    </location>
</feature>
<name>A0AAN5DGT9_9BILA</name>
<protein>
    <submittedName>
        <fullName evidence="2">Uncharacterized protein</fullName>
    </submittedName>
</protein>
<organism evidence="2 3">
    <name type="scientific">Pristionchus mayeri</name>
    <dbReference type="NCBI Taxonomy" id="1317129"/>
    <lineage>
        <taxon>Eukaryota</taxon>
        <taxon>Metazoa</taxon>
        <taxon>Ecdysozoa</taxon>
        <taxon>Nematoda</taxon>
        <taxon>Chromadorea</taxon>
        <taxon>Rhabditida</taxon>
        <taxon>Rhabditina</taxon>
        <taxon>Diplogasteromorpha</taxon>
        <taxon>Diplogasteroidea</taxon>
        <taxon>Neodiplogasteridae</taxon>
        <taxon>Pristionchus</taxon>
    </lineage>
</organism>
<reference evidence="3" key="1">
    <citation type="submission" date="2022-10" db="EMBL/GenBank/DDBJ databases">
        <title>Genome assembly of Pristionchus species.</title>
        <authorList>
            <person name="Yoshida K."/>
            <person name="Sommer R.J."/>
        </authorList>
    </citation>
    <scope>NUCLEOTIDE SEQUENCE [LARGE SCALE GENOMIC DNA]</scope>
    <source>
        <strain evidence="3">RS5460</strain>
    </source>
</reference>
<dbReference type="AlphaFoldDB" id="A0AAN5DGT9"/>
<gene>
    <name evidence="2" type="ORF">PMAYCL1PPCAC_33154</name>
</gene>
<dbReference type="InterPro" id="IPR038765">
    <property type="entry name" value="Papain-like_cys_pep_sf"/>
</dbReference>
<feature type="region of interest" description="Disordered" evidence="1">
    <location>
        <begin position="32"/>
        <end position="80"/>
    </location>
</feature>
<feature type="compositionally biased region" description="Low complexity" evidence="1">
    <location>
        <begin position="38"/>
        <end position="47"/>
    </location>
</feature>